<sequence>MGVSPTGAPGNGTDEARGQQFVTVALWNWDYLTKCFAEEKVCLSFGLWALASLLWITSHALLFYLRYSKKSRHEDSVICSVYSFFGNMCNTIGALLSKQLTIQIFTGGYMAAIDVINFVLTLFPICGVKFRPRSGRRHSRQRRKYRSSLFAVFLLFSAGTGGYILAARGVPSLEDYHGPRRRLLGTALQESAEIIGFTLGIVAVIISWTSRGPLITKVCKGKPFPGMQLWANFFSVMASLLYAAAIMAHDRKAEYFIRATPWFLIFLGSAALDVAITILSCLMKSKFTRKMGLVVQTFETPDMRALLAREEEEAEEENELEEKLEGMDGEKSSNWTPLKMFPTTRTSHKVSEIGRYMDLSIEPVQKWDFEDLNQQWNGNHDDMSNIEPHDSSVLNVRSRENSDFAQQSSNL</sequence>
<keyword evidence="2" id="KW-1133">Transmembrane helix</keyword>
<protein>
    <recommendedName>
        <fullName evidence="5">Transmembrane protein 44</fullName>
    </recommendedName>
</protein>
<dbReference type="AlphaFoldDB" id="A0AAV7LBU3"/>
<keyword evidence="2" id="KW-0812">Transmembrane</keyword>
<keyword evidence="4" id="KW-1185">Reference proteome</keyword>
<accession>A0AAV7LBU3</accession>
<feature type="transmembrane region" description="Helical" evidence="2">
    <location>
        <begin position="229"/>
        <end position="249"/>
    </location>
</feature>
<dbReference type="GO" id="GO:0015174">
    <property type="term" value="F:basic amino acid transmembrane transporter activity"/>
    <property type="evidence" value="ECO:0007669"/>
    <property type="project" value="TreeGrafter"/>
</dbReference>
<evidence type="ECO:0000313" key="4">
    <source>
        <dbReference type="Proteomes" id="UP001066276"/>
    </source>
</evidence>
<evidence type="ECO:0000313" key="3">
    <source>
        <dbReference type="EMBL" id="KAJ1087829.1"/>
    </source>
</evidence>
<proteinExistence type="predicted"/>
<feature type="compositionally biased region" description="Acidic residues" evidence="1">
    <location>
        <begin position="310"/>
        <end position="320"/>
    </location>
</feature>
<organism evidence="3 4">
    <name type="scientific">Pleurodeles waltl</name>
    <name type="common">Iberian ribbed newt</name>
    <dbReference type="NCBI Taxonomy" id="8319"/>
    <lineage>
        <taxon>Eukaryota</taxon>
        <taxon>Metazoa</taxon>
        <taxon>Chordata</taxon>
        <taxon>Craniata</taxon>
        <taxon>Vertebrata</taxon>
        <taxon>Euteleostomi</taxon>
        <taxon>Amphibia</taxon>
        <taxon>Batrachia</taxon>
        <taxon>Caudata</taxon>
        <taxon>Salamandroidea</taxon>
        <taxon>Salamandridae</taxon>
        <taxon>Pleurodelinae</taxon>
        <taxon>Pleurodeles</taxon>
    </lineage>
</organism>
<name>A0AAV7LBU3_PLEWA</name>
<feature type="transmembrane region" description="Helical" evidence="2">
    <location>
        <begin position="149"/>
        <end position="167"/>
    </location>
</feature>
<feature type="transmembrane region" description="Helical" evidence="2">
    <location>
        <begin position="187"/>
        <end position="208"/>
    </location>
</feature>
<feature type="transmembrane region" description="Helical" evidence="2">
    <location>
        <begin position="108"/>
        <end position="128"/>
    </location>
</feature>
<feature type="region of interest" description="Disordered" evidence="1">
    <location>
        <begin position="377"/>
        <end position="411"/>
    </location>
</feature>
<feature type="transmembrane region" description="Helical" evidence="2">
    <location>
        <begin position="261"/>
        <end position="282"/>
    </location>
</feature>
<reference evidence="3" key="1">
    <citation type="journal article" date="2022" name="bioRxiv">
        <title>Sequencing and chromosome-scale assembly of the giantPleurodeles waltlgenome.</title>
        <authorList>
            <person name="Brown T."/>
            <person name="Elewa A."/>
            <person name="Iarovenko S."/>
            <person name="Subramanian E."/>
            <person name="Araus A.J."/>
            <person name="Petzold A."/>
            <person name="Susuki M."/>
            <person name="Suzuki K.-i.T."/>
            <person name="Hayashi T."/>
            <person name="Toyoda A."/>
            <person name="Oliveira C."/>
            <person name="Osipova E."/>
            <person name="Leigh N.D."/>
            <person name="Simon A."/>
            <person name="Yun M.H."/>
        </authorList>
    </citation>
    <scope>NUCLEOTIDE SEQUENCE</scope>
    <source>
        <strain evidence="3">20211129_DDA</strain>
        <tissue evidence="3">Liver</tissue>
    </source>
</reference>
<feature type="compositionally biased region" description="Basic and acidic residues" evidence="1">
    <location>
        <begin position="321"/>
        <end position="331"/>
    </location>
</feature>
<feature type="transmembrane region" description="Helical" evidence="2">
    <location>
        <begin position="77"/>
        <end position="96"/>
    </location>
</feature>
<gene>
    <name evidence="3" type="ORF">NDU88_000992</name>
</gene>
<dbReference type="InterPro" id="IPR051415">
    <property type="entry name" value="LAAT-1"/>
</dbReference>
<dbReference type="PANTHER" id="PTHR16201">
    <property type="entry name" value="SEVEN TRANSMEMBRANE PROTEIN 1-RELATED"/>
    <property type="match status" value="1"/>
</dbReference>
<evidence type="ECO:0000256" key="1">
    <source>
        <dbReference type="SAM" id="MobiDB-lite"/>
    </source>
</evidence>
<dbReference type="PANTHER" id="PTHR16201:SF53">
    <property type="entry name" value="TRANSMEMBRANE PROTEIN 44"/>
    <property type="match status" value="1"/>
</dbReference>
<evidence type="ECO:0008006" key="5">
    <source>
        <dbReference type="Google" id="ProtNLM"/>
    </source>
</evidence>
<feature type="compositionally biased region" description="Basic and acidic residues" evidence="1">
    <location>
        <begin position="379"/>
        <end position="390"/>
    </location>
</feature>
<dbReference type="Proteomes" id="UP001066276">
    <property type="component" value="Chromosome 11"/>
</dbReference>
<feature type="transmembrane region" description="Helical" evidence="2">
    <location>
        <begin position="45"/>
        <end position="65"/>
    </location>
</feature>
<comment type="caution">
    <text evidence="3">The sequence shown here is derived from an EMBL/GenBank/DDBJ whole genome shotgun (WGS) entry which is preliminary data.</text>
</comment>
<keyword evidence="2" id="KW-0472">Membrane</keyword>
<feature type="region of interest" description="Disordered" evidence="1">
    <location>
        <begin position="310"/>
        <end position="340"/>
    </location>
</feature>
<dbReference type="EMBL" id="JANPWB010000015">
    <property type="protein sequence ID" value="KAJ1087829.1"/>
    <property type="molecule type" value="Genomic_DNA"/>
</dbReference>
<evidence type="ECO:0000256" key="2">
    <source>
        <dbReference type="SAM" id="Phobius"/>
    </source>
</evidence>